<name>A0AAN9NBW9_PHACN</name>
<proteinExistence type="predicted"/>
<accession>A0AAN9NBW9</accession>
<reference evidence="1 2" key="1">
    <citation type="submission" date="2024-01" db="EMBL/GenBank/DDBJ databases">
        <title>The genomes of 5 underutilized Papilionoideae crops provide insights into root nodulation and disease resistanc.</title>
        <authorList>
            <person name="Jiang F."/>
        </authorList>
    </citation>
    <scope>NUCLEOTIDE SEQUENCE [LARGE SCALE GENOMIC DNA]</scope>
    <source>
        <strain evidence="1">JINMINGXINNONG_FW02</strain>
        <tissue evidence="1">Leaves</tissue>
    </source>
</reference>
<protein>
    <submittedName>
        <fullName evidence="1">Uncharacterized protein</fullName>
    </submittedName>
</protein>
<comment type="caution">
    <text evidence="1">The sequence shown here is derived from an EMBL/GenBank/DDBJ whole genome shotgun (WGS) entry which is preliminary data.</text>
</comment>
<dbReference type="EMBL" id="JAYMYR010000004">
    <property type="protein sequence ID" value="KAK7367088.1"/>
    <property type="molecule type" value="Genomic_DNA"/>
</dbReference>
<dbReference type="AlphaFoldDB" id="A0AAN9NBW9"/>
<evidence type="ECO:0000313" key="1">
    <source>
        <dbReference type="EMBL" id="KAK7367088.1"/>
    </source>
</evidence>
<dbReference type="Proteomes" id="UP001374584">
    <property type="component" value="Unassembled WGS sequence"/>
</dbReference>
<organism evidence="1 2">
    <name type="scientific">Phaseolus coccineus</name>
    <name type="common">Scarlet runner bean</name>
    <name type="synonym">Phaseolus multiflorus</name>
    <dbReference type="NCBI Taxonomy" id="3886"/>
    <lineage>
        <taxon>Eukaryota</taxon>
        <taxon>Viridiplantae</taxon>
        <taxon>Streptophyta</taxon>
        <taxon>Embryophyta</taxon>
        <taxon>Tracheophyta</taxon>
        <taxon>Spermatophyta</taxon>
        <taxon>Magnoliopsida</taxon>
        <taxon>eudicotyledons</taxon>
        <taxon>Gunneridae</taxon>
        <taxon>Pentapetalae</taxon>
        <taxon>rosids</taxon>
        <taxon>fabids</taxon>
        <taxon>Fabales</taxon>
        <taxon>Fabaceae</taxon>
        <taxon>Papilionoideae</taxon>
        <taxon>50 kb inversion clade</taxon>
        <taxon>NPAAA clade</taxon>
        <taxon>indigoferoid/millettioid clade</taxon>
        <taxon>Phaseoleae</taxon>
        <taxon>Phaseolus</taxon>
    </lineage>
</organism>
<sequence>MDRKISLMLEFVLSFNSAFEFLTTVVDDDDVMLVIPPWHAVISSEIWNFKDFNFFIFPPLSGPDMNTI</sequence>
<keyword evidence="2" id="KW-1185">Reference proteome</keyword>
<gene>
    <name evidence="1" type="ORF">VNO80_09097</name>
</gene>
<evidence type="ECO:0000313" key="2">
    <source>
        <dbReference type="Proteomes" id="UP001374584"/>
    </source>
</evidence>